<evidence type="ECO:0000313" key="8">
    <source>
        <dbReference type="EMBL" id="MXO65992.1"/>
    </source>
</evidence>
<proteinExistence type="predicted"/>
<dbReference type="AlphaFoldDB" id="A0A6I4T706"/>
<keyword evidence="2" id="KW-0547">Nucleotide-binding</keyword>
<evidence type="ECO:0000256" key="3">
    <source>
        <dbReference type="ARBA" id="ARBA00022840"/>
    </source>
</evidence>
<dbReference type="CDD" id="cd16442">
    <property type="entry name" value="BPL"/>
    <property type="match status" value="1"/>
</dbReference>
<dbReference type="Proteomes" id="UP000438476">
    <property type="component" value="Unassembled WGS sequence"/>
</dbReference>
<dbReference type="PANTHER" id="PTHR12835">
    <property type="entry name" value="BIOTIN PROTEIN LIGASE"/>
    <property type="match status" value="1"/>
</dbReference>
<dbReference type="Pfam" id="PF03099">
    <property type="entry name" value="BPL_LplA_LipB"/>
    <property type="match status" value="1"/>
</dbReference>
<evidence type="ECO:0000259" key="7">
    <source>
        <dbReference type="PROSITE" id="PS51733"/>
    </source>
</evidence>
<dbReference type="PROSITE" id="PS51733">
    <property type="entry name" value="BPL_LPL_CATALYTIC"/>
    <property type="match status" value="1"/>
</dbReference>
<keyword evidence="4" id="KW-0092">Biotin</keyword>
<dbReference type="RefSeq" id="WP_160736450.1">
    <property type="nucleotide sequence ID" value="NZ_WTYT01000004.1"/>
</dbReference>
<dbReference type="PANTHER" id="PTHR12835:SF5">
    <property type="entry name" value="BIOTIN--PROTEIN LIGASE"/>
    <property type="match status" value="1"/>
</dbReference>
<evidence type="ECO:0000256" key="6">
    <source>
        <dbReference type="ARBA" id="ARBA00047846"/>
    </source>
</evidence>
<sequence>MIETIAETRSTNSDLLNRLSAGEHLEEGYWLVADRQTAGRGRQGRSWLDADGNFMGSTVVLRHAADPPAQNLSFLSGLAVLQASKRMMGHVFWPVLKWPNDVLVDGRKFVGILLEAQHNHIVVGIGVNLVAAPTLPDRVAAALGHASRDIFAQELAGCFAQELDYWRSYGSQHLFDRWLEWAHPVGSALSVHDGAGERISGTFAGLAADGALQLRMNDGTMQIIHAGDVNWEGQ</sequence>
<dbReference type="OrthoDB" id="9807064at2"/>
<dbReference type="EC" id="6.3.4.15" evidence="5"/>
<dbReference type="SUPFAM" id="SSF55681">
    <property type="entry name" value="Class II aaRS and biotin synthetases"/>
    <property type="match status" value="1"/>
</dbReference>
<organism evidence="8 9">
    <name type="scientific">Altericroceibacterium endophyticum</name>
    <dbReference type="NCBI Taxonomy" id="1808508"/>
    <lineage>
        <taxon>Bacteria</taxon>
        <taxon>Pseudomonadati</taxon>
        <taxon>Pseudomonadota</taxon>
        <taxon>Alphaproteobacteria</taxon>
        <taxon>Sphingomonadales</taxon>
        <taxon>Erythrobacteraceae</taxon>
        <taxon>Altericroceibacterium</taxon>
    </lineage>
</organism>
<dbReference type="InterPro" id="IPR003142">
    <property type="entry name" value="BPL_C"/>
</dbReference>
<comment type="caution">
    <text evidence="8">The sequence shown here is derived from an EMBL/GenBank/DDBJ whole genome shotgun (WGS) entry which is preliminary data.</text>
</comment>
<protein>
    <recommendedName>
        <fullName evidence="5">biotin--[biotin carboxyl-carrier protein] ligase</fullName>
        <ecNumber evidence="5">6.3.4.15</ecNumber>
    </recommendedName>
</protein>
<reference evidence="8 9" key="1">
    <citation type="submission" date="2019-12" db="EMBL/GenBank/DDBJ databases">
        <title>Genomic-based taxomic classification of the family Erythrobacteraceae.</title>
        <authorList>
            <person name="Xu L."/>
        </authorList>
    </citation>
    <scope>NUCLEOTIDE SEQUENCE [LARGE SCALE GENOMIC DNA]</scope>
    <source>
        <strain evidence="8 9">LMG 29518</strain>
    </source>
</reference>
<dbReference type="GO" id="GO:0005737">
    <property type="term" value="C:cytoplasm"/>
    <property type="evidence" value="ECO:0007669"/>
    <property type="project" value="TreeGrafter"/>
</dbReference>
<dbReference type="GO" id="GO:0004077">
    <property type="term" value="F:biotin--[biotin carboxyl-carrier protein] ligase activity"/>
    <property type="evidence" value="ECO:0007669"/>
    <property type="project" value="UniProtKB-EC"/>
</dbReference>
<dbReference type="SUPFAM" id="SSF50037">
    <property type="entry name" value="C-terminal domain of transcriptional repressors"/>
    <property type="match status" value="1"/>
</dbReference>
<evidence type="ECO:0000256" key="4">
    <source>
        <dbReference type="ARBA" id="ARBA00023267"/>
    </source>
</evidence>
<dbReference type="InterPro" id="IPR004408">
    <property type="entry name" value="Biotin_CoA_COase_ligase"/>
</dbReference>
<name>A0A6I4T706_9SPHN</name>
<keyword evidence="1 8" id="KW-0436">Ligase</keyword>
<dbReference type="Pfam" id="PF02237">
    <property type="entry name" value="BPL_C"/>
    <property type="match status" value="1"/>
</dbReference>
<dbReference type="InterPro" id="IPR045864">
    <property type="entry name" value="aa-tRNA-synth_II/BPL/LPL"/>
</dbReference>
<evidence type="ECO:0000313" key="9">
    <source>
        <dbReference type="Proteomes" id="UP000438476"/>
    </source>
</evidence>
<dbReference type="Gene3D" id="3.30.930.10">
    <property type="entry name" value="Bira Bifunctional Protein, Domain 2"/>
    <property type="match status" value="1"/>
</dbReference>
<accession>A0A6I4T706</accession>
<feature type="domain" description="BPL/LPL catalytic" evidence="7">
    <location>
        <begin position="1"/>
        <end position="171"/>
    </location>
</feature>
<evidence type="ECO:0000256" key="1">
    <source>
        <dbReference type="ARBA" id="ARBA00022598"/>
    </source>
</evidence>
<gene>
    <name evidence="8" type="ORF">GRI91_09525</name>
</gene>
<keyword evidence="3" id="KW-0067">ATP-binding</keyword>
<evidence type="ECO:0000256" key="2">
    <source>
        <dbReference type="ARBA" id="ARBA00022741"/>
    </source>
</evidence>
<dbReference type="InterPro" id="IPR004143">
    <property type="entry name" value="BPL_LPL_catalytic"/>
</dbReference>
<dbReference type="InterPro" id="IPR008988">
    <property type="entry name" value="Transcriptional_repressor_C"/>
</dbReference>
<dbReference type="Gene3D" id="2.30.30.100">
    <property type="match status" value="1"/>
</dbReference>
<dbReference type="NCBIfam" id="TIGR00121">
    <property type="entry name" value="birA_ligase"/>
    <property type="match status" value="1"/>
</dbReference>
<dbReference type="EMBL" id="WTYT01000004">
    <property type="protein sequence ID" value="MXO65992.1"/>
    <property type="molecule type" value="Genomic_DNA"/>
</dbReference>
<comment type="catalytic activity">
    <reaction evidence="6">
        <text>biotin + L-lysyl-[protein] + ATP = N(6)-biotinyl-L-lysyl-[protein] + AMP + diphosphate + H(+)</text>
        <dbReference type="Rhea" id="RHEA:11756"/>
        <dbReference type="Rhea" id="RHEA-COMP:9752"/>
        <dbReference type="Rhea" id="RHEA-COMP:10505"/>
        <dbReference type="ChEBI" id="CHEBI:15378"/>
        <dbReference type="ChEBI" id="CHEBI:29969"/>
        <dbReference type="ChEBI" id="CHEBI:30616"/>
        <dbReference type="ChEBI" id="CHEBI:33019"/>
        <dbReference type="ChEBI" id="CHEBI:57586"/>
        <dbReference type="ChEBI" id="CHEBI:83144"/>
        <dbReference type="ChEBI" id="CHEBI:456215"/>
        <dbReference type="EC" id="6.3.4.15"/>
    </reaction>
</comment>
<evidence type="ECO:0000256" key="5">
    <source>
        <dbReference type="ARBA" id="ARBA00024227"/>
    </source>
</evidence>
<keyword evidence="9" id="KW-1185">Reference proteome</keyword>
<dbReference type="GO" id="GO:0005524">
    <property type="term" value="F:ATP binding"/>
    <property type="evidence" value="ECO:0007669"/>
    <property type="project" value="UniProtKB-KW"/>
</dbReference>